<dbReference type="InterPro" id="IPR054491">
    <property type="entry name" value="MGH1-like_GH"/>
</dbReference>
<evidence type="ECO:0000256" key="3">
    <source>
        <dbReference type="ARBA" id="ARBA00023295"/>
    </source>
</evidence>
<evidence type="ECO:0000313" key="6">
    <source>
        <dbReference type="Proteomes" id="UP000244225"/>
    </source>
</evidence>
<organism evidence="5 6">
    <name type="scientific">Pontibacter mucosus</name>
    <dbReference type="NCBI Taxonomy" id="1649266"/>
    <lineage>
        <taxon>Bacteria</taxon>
        <taxon>Pseudomonadati</taxon>
        <taxon>Bacteroidota</taxon>
        <taxon>Cytophagia</taxon>
        <taxon>Cytophagales</taxon>
        <taxon>Hymenobacteraceae</taxon>
        <taxon>Pontibacter</taxon>
    </lineage>
</organism>
<dbReference type="SUPFAM" id="SSF48208">
    <property type="entry name" value="Six-hairpin glycosidases"/>
    <property type="match status" value="1"/>
</dbReference>
<dbReference type="GO" id="GO:0006487">
    <property type="term" value="P:protein N-linked glycosylation"/>
    <property type="evidence" value="ECO:0007669"/>
    <property type="project" value="TreeGrafter"/>
</dbReference>
<gene>
    <name evidence="5" type="ORF">C8N40_11351</name>
</gene>
<comment type="similarity">
    <text evidence="1">Belongs to the glycosyl hydrolase 63 family.</text>
</comment>
<feature type="domain" description="Mannosylglycerate hydrolase MGH1-like glycoside hydrolase" evidence="4">
    <location>
        <begin position="57"/>
        <end position="429"/>
    </location>
</feature>
<name>A0A2T5Y9P7_9BACT</name>
<dbReference type="AlphaFoldDB" id="A0A2T5Y9P7"/>
<dbReference type="PANTHER" id="PTHR10412">
    <property type="entry name" value="MANNOSYL-OLIGOSACCHARIDE GLUCOSIDASE"/>
    <property type="match status" value="1"/>
</dbReference>
<sequence>MQGGMSTSSKRKNADDQGVLSDEEIRAQVRDVLYRNMISGQRAGFTYHFTKPSPGTYPFQYFWDTCFHVFTLTALGEVEMAKEHVQSLFEMQRPDGFIGHMNYWKRLWPGRITDFLQLMPRDVLHFYKPHMSALVQPPIVAQAVLRIYQHNQDLAFVKQLLPKLKRYYRWLAQNRDFEGEGLLSIITPFESGMDWKASYDPLLKFTKGKAGPQLFWKVLQVDAHNFLKGYSLPRLYKSNRFIVKDTAFNTIYAQNLKAMAELCQLTGEEEETHYLVLAKQTERSILNHMYDEEDAAFYDLHGHHFKKLRVRTGTIFFPVVLKSVPDEVCRIVLERHLLQKDGFHVPFPIPSLAVDEPAFNPNGSLYIWRGPTWVVFNWFMQGYLLEKGYQKEARELLLSVKRLITKSGFREYYNPFTGEGHGAEDFTWSGLVVDMINRENEDEGRGMRTSQ</sequence>
<dbReference type="InterPro" id="IPR004888">
    <property type="entry name" value="Glycoside_hydrolase_63"/>
</dbReference>
<evidence type="ECO:0000259" key="4">
    <source>
        <dbReference type="Pfam" id="PF22422"/>
    </source>
</evidence>
<dbReference type="GO" id="GO:0009311">
    <property type="term" value="P:oligosaccharide metabolic process"/>
    <property type="evidence" value="ECO:0007669"/>
    <property type="project" value="InterPro"/>
</dbReference>
<evidence type="ECO:0000256" key="2">
    <source>
        <dbReference type="ARBA" id="ARBA00022801"/>
    </source>
</evidence>
<protein>
    <recommendedName>
        <fullName evidence="4">Mannosylglycerate hydrolase MGH1-like glycoside hydrolase domain-containing protein</fullName>
    </recommendedName>
</protein>
<keyword evidence="6" id="KW-1185">Reference proteome</keyword>
<dbReference type="EMBL" id="QBKI01000013">
    <property type="protein sequence ID" value="PTX13129.1"/>
    <property type="molecule type" value="Genomic_DNA"/>
</dbReference>
<keyword evidence="2" id="KW-0378">Hydrolase</keyword>
<dbReference type="Pfam" id="PF22422">
    <property type="entry name" value="MGH1-like_GH"/>
    <property type="match status" value="1"/>
</dbReference>
<dbReference type="GO" id="GO:0004573">
    <property type="term" value="F:Glc3Man9GlcNAc2 oligosaccharide glucosidase activity"/>
    <property type="evidence" value="ECO:0007669"/>
    <property type="project" value="InterPro"/>
</dbReference>
<evidence type="ECO:0000256" key="1">
    <source>
        <dbReference type="ARBA" id="ARBA00010833"/>
    </source>
</evidence>
<comment type="caution">
    <text evidence="5">The sequence shown here is derived from an EMBL/GenBank/DDBJ whole genome shotgun (WGS) entry which is preliminary data.</text>
</comment>
<keyword evidence="3" id="KW-0326">Glycosidase</keyword>
<reference evidence="5 6" key="1">
    <citation type="submission" date="2018-04" db="EMBL/GenBank/DDBJ databases">
        <title>Genomic Encyclopedia of Archaeal and Bacterial Type Strains, Phase II (KMG-II): from individual species to whole genera.</title>
        <authorList>
            <person name="Goeker M."/>
        </authorList>
    </citation>
    <scope>NUCLEOTIDE SEQUENCE [LARGE SCALE GENOMIC DNA]</scope>
    <source>
        <strain evidence="5 6">DSM 100162</strain>
    </source>
</reference>
<dbReference type="Proteomes" id="UP000244225">
    <property type="component" value="Unassembled WGS sequence"/>
</dbReference>
<accession>A0A2T5Y9P7</accession>
<dbReference type="Gene3D" id="1.50.10.10">
    <property type="match status" value="1"/>
</dbReference>
<dbReference type="InterPro" id="IPR012341">
    <property type="entry name" value="6hp_glycosidase-like_sf"/>
</dbReference>
<evidence type="ECO:0000313" key="5">
    <source>
        <dbReference type="EMBL" id="PTX13129.1"/>
    </source>
</evidence>
<dbReference type="PANTHER" id="PTHR10412:SF11">
    <property type="entry name" value="MANNOSYL-OLIGOSACCHARIDE GLUCOSIDASE"/>
    <property type="match status" value="1"/>
</dbReference>
<proteinExistence type="inferred from homology"/>
<dbReference type="InterPro" id="IPR008928">
    <property type="entry name" value="6-hairpin_glycosidase_sf"/>
</dbReference>